<sequence length="94" mass="9986">MGRSGPARCASGRQPPLRRARPDRPDRDRPRVRSGVRGGGRGGRAVGRSGPARCASGRRPPLRRAGPDRARSDRPPDPVAADARWVAASWAGTS</sequence>
<evidence type="ECO:0000313" key="2">
    <source>
        <dbReference type="EMBL" id="TQS47034.1"/>
    </source>
</evidence>
<comment type="caution">
    <text evidence="2">The sequence shown here is derived from an EMBL/GenBank/DDBJ whole genome shotgun (WGS) entry which is preliminary data.</text>
</comment>
<accession>A0A545B0F4</accession>
<keyword evidence="3" id="KW-1185">Reference proteome</keyword>
<feature type="compositionally biased region" description="Gly residues" evidence="1">
    <location>
        <begin position="36"/>
        <end position="45"/>
    </location>
</feature>
<name>A0A545B0F4_9ACTN</name>
<feature type="region of interest" description="Disordered" evidence="1">
    <location>
        <begin position="1"/>
        <end position="82"/>
    </location>
</feature>
<dbReference type="InParanoid" id="A0A545B0F4"/>
<evidence type="ECO:0000256" key="1">
    <source>
        <dbReference type="SAM" id="MobiDB-lite"/>
    </source>
</evidence>
<protein>
    <submittedName>
        <fullName evidence="2">Uncharacterized protein</fullName>
    </submittedName>
</protein>
<dbReference type="EMBL" id="VIRS01000001">
    <property type="protein sequence ID" value="TQS47034.1"/>
    <property type="molecule type" value="Genomic_DNA"/>
</dbReference>
<gene>
    <name evidence="2" type="ORF">FL583_01885</name>
</gene>
<feature type="compositionally biased region" description="Basic and acidic residues" evidence="1">
    <location>
        <begin position="65"/>
        <end position="76"/>
    </location>
</feature>
<reference evidence="2 3" key="1">
    <citation type="submission" date="2019-07" db="EMBL/GenBank/DDBJ databases">
        <title>Cryptosporangium phraense sp. nov., isolated from plant litter.</title>
        <authorList>
            <person name="Suriyachadkun C."/>
        </authorList>
    </citation>
    <scope>NUCLEOTIDE SEQUENCE [LARGE SCALE GENOMIC DNA]</scope>
    <source>
        <strain evidence="2 3">A-T 5661</strain>
    </source>
</reference>
<organism evidence="2 3">
    <name type="scientific">Cryptosporangium phraense</name>
    <dbReference type="NCBI Taxonomy" id="2593070"/>
    <lineage>
        <taxon>Bacteria</taxon>
        <taxon>Bacillati</taxon>
        <taxon>Actinomycetota</taxon>
        <taxon>Actinomycetes</taxon>
        <taxon>Cryptosporangiales</taxon>
        <taxon>Cryptosporangiaceae</taxon>
        <taxon>Cryptosporangium</taxon>
    </lineage>
</organism>
<evidence type="ECO:0000313" key="3">
    <source>
        <dbReference type="Proteomes" id="UP000317982"/>
    </source>
</evidence>
<proteinExistence type="predicted"/>
<dbReference type="Proteomes" id="UP000317982">
    <property type="component" value="Unassembled WGS sequence"/>
</dbReference>
<dbReference type="AlphaFoldDB" id="A0A545B0F4"/>
<feature type="compositionally biased region" description="Basic and acidic residues" evidence="1">
    <location>
        <begin position="20"/>
        <end position="31"/>
    </location>
</feature>